<dbReference type="EMBL" id="CM046112">
    <property type="protein sequence ID" value="KAI8428853.1"/>
    <property type="molecule type" value="Genomic_DNA"/>
</dbReference>
<gene>
    <name evidence="1" type="ORF">MSG28_007499</name>
</gene>
<keyword evidence="2" id="KW-1185">Reference proteome</keyword>
<reference evidence="1 2" key="1">
    <citation type="journal article" date="2022" name="Genome Biol. Evol.">
        <title>The Spruce Budworm Genome: Reconstructing the Evolutionary History of Antifreeze Proteins.</title>
        <authorList>
            <person name="Beliveau C."/>
            <person name="Gagne P."/>
            <person name="Picq S."/>
            <person name="Vernygora O."/>
            <person name="Keeling C.I."/>
            <person name="Pinkney K."/>
            <person name="Doucet D."/>
            <person name="Wen F."/>
            <person name="Johnston J.S."/>
            <person name="Maaroufi H."/>
            <person name="Boyle B."/>
            <person name="Laroche J."/>
            <person name="Dewar K."/>
            <person name="Juretic N."/>
            <person name="Blackburn G."/>
            <person name="Nisole A."/>
            <person name="Brunet B."/>
            <person name="Brandao M."/>
            <person name="Lumley L."/>
            <person name="Duan J."/>
            <person name="Quan G."/>
            <person name="Lucarotti C.J."/>
            <person name="Roe A.D."/>
            <person name="Sperling F.A.H."/>
            <person name="Levesque R.C."/>
            <person name="Cusson M."/>
        </authorList>
    </citation>
    <scope>NUCLEOTIDE SEQUENCE [LARGE SCALE GENOMIC DNA]</scope>
    <source>
        <strain evidence="1">Glfc:IPQL:Cfum</strain>
    </source>
</reference>
<evidence type="ECO:0000313" key="2">
    <source>
        <dbReference type="Proteomes" id="UP001064048"/>
    </source>
</evidence>
<protein>
    <submittedName>
        <fullName evidence="1">Uncharacterized protein</fullName>
    </submittedName>
</protein>
<name>A0ACC0JXJ4_CHOFU</name>
<organism evidence="1 2">
    <name type="scientific">Choristoneura fumiferana</name>
    <name type="common">Spruce budworm moth</name>
    <name type="synonym">Archips fumiferana</name>
    <dbReference type="NCBI Taxonomy" id="7141"/>
    <lineage>
        <taxon>Eukaryota</taxon>
        <taxon>Metazoa</taxon>
        <taxon>Ecdysozoa</taxon>
        <taxon>Arthropoda</taxon>
        <taxon>Hexapoda</taxon>
        <taxon>Insecta</taxon>
        <taxon>Pterygota</taxon>
        <taxon>Neoptera</taxon>
        <taxon>Endopterygota</taxon>
        <taxon>Lepidoptera</taxon>
        <taxon>Glossata</taxon>
        <taxon>Ditrysia</taxon>
        <taxon>Tortricoidea</taxon>
        <taxon>Tortricidae</taxon>
        <taxon>Tortricinae</taxon>
        <taxon>Choristoneura</taxon>
    </lineage>
</organism>
<sequence length="347" mass="38913">MPKKNLVHAWKENPQVEVGSRSVPQHEPAGVIEAQIKCVECSVPELLRITLLVLRLLSAAPARLRRVGSGWRLAVPPSRLENVRFLFAIVLDPALYTIVVHGYVFMICTINQLWWGVTIAEISYTITALNSQIRQLLHPSSENNPFITITQINWCVYHMLSVVIIVEPCHWAQDQMEHTHDLLIRLARQTGQRHGRINPTNQFPPPLFPILGMHLPIELKSSQVVPPSSLRSASAPMAIPPTKPTIPGYTSHRRKVGYNNAFRMLIGLPRWCSASAMFAESRTDGFAAILRKKAASLLSRIRSSPNSILKMIADHVSLLHLKSFLNFLKIQLSDPDLVPMGPNCKHS</sequence>
<proteinExistence type="predicted"/>
<accession>A0ACC0JXJ4</accession>
<dbReference type="Proteomes" id="UP001064048">
    <property type="component" value="Chromosome 12"/>
</dbReference>
<evidence type="ECO:0000313" key="1">
    <source>
        <dbReference type="EMBL" id="KAI8428853.1"/>
    </source>
</evidence>
<comment type="caution">
    <text evidence="1">The sequence shown here is derived from an EMBL/GenBank/DDBJ whole genome shotgun (WGS) entry which is preliminary data.</text>
</comment>